<evidence type="ECO:0000256" key="1">
    <source>
        <dbReference type="ARBA" id="ARBA00022755"/>
    </source>
</evidence>
<dbReference type="InterPro" id="IPR000031">
    <property type="entry name" value="PurE_dom"/>
</dbReference>
<organism evidence="6 7">
    <name type="scientific">Rothia endophytica</name>
    <dbReference type="NCBI Taxonomy" id="1324766"/>
    <lineage>
        <taxon>Bacteria</taxon>
        <taxon>Bacillati</taxon>
        <taxon>Actinomycetota</taxon>
        <taxon>Actinomycetes</taxon>
        <taxon>Micrococcales</taxon>
        <taxon>Micrococcaceae</taxon>
        <taxon>Rothia</taxon>
    </lineage>
</organism>
<keyword evidence="2 3" id="KW-0413">Isomerase</keyword>
<evidence type="ECO:0000259" key="5">
    <source>
        <dbReference type="SMART" id="SM01001"/>
    </source>
</evidence>
<feature type="binding site" evidence="3">
    <location>
        <position position="18"/>
    </location>
    <ligand>
        <name>substrate</name>
    </ligand>
</feature>
<comment type="pathway">
    <text evidence="3">Purine metabolism; IMP biosynthesis via de novo pathway; 5-amino-1-(5-phospho-D-ribosyl)imidazole-4-carboxylate from 5-amino-1-(5-phospho-D-ribosyl)imidazole (N5-CAIR route): step 2/2.</text>
</comment>
<feature type="compositionally biased region" description="Basic and acidic residues" evidence="4">
    <location>
        <begin position="173"/>
        <end position="191"/>
    </location>
</feature>
<dbReference type="InterPro" id="IPR024694">
    <property type="entry name" value="PurE_prokaryotes"/>
</dbReference>
<dbReference type="Proteomes" id="UP001500187">
    <property type="component" value="Unassembled WGS sequence"/>
</dbReference>
<protein>
    <recommendedName>
        <fullName evidence="3">N5-carboxyaminoimidazole ribonucleotide mutase</fullName>
        <shortName evidence="3">N5-CAIR mutase</shortName>
        <ecNumber evidence="3">5.4.99.18</ecNumber>
    </recommendedName>
    <alternativeName>
        <fullName evidence="3">5-(carboxyamino)imidazole ribonucleotide mutase</fullName>
    </alternativeName>
</protein>
<comment type="caution">
    <text evidence="6">The sequence shown here is derived from an EMBL/GenBank/DDBJ whole genome shotgun (WGS) entry which is preliminary data.</text>
</comment>
<evidence type="ECO:0000256" key="3">
    <source>
        <dbReference type="HAMAP-Rule" id="MF_01929"/>
    </source>
</evidence>
<dbReference type="HAMAP" id="MF_01929">
    <property type="entry name" value="PurE_classI"/>
    <property type="match status" value="1"/>
</dbReference>
<feature type="domain" description="PurE" evidence="5">
    <location>
        <begin position="10"/>
        <end position="159"/>
    </location>
</feature>
<keyword evidence="1 3" id="KW-0658">Purine biosynthesis</keyword>
<keyword evidence="7" id="KW-1185">Reference proteome</keyword>
<gene>
    <name evidence="3 6" type="primary">purE</name>
    <name evidence="6" type="ORF">GCM10023352_15640</name>
</gene>
<proteinExistence type="inferred from homology"/>
<evidence type="ECO:0000256" key="4">
    <source>
        <dbReference type="SAM" id="MobiDB-lite"/>
    </source>
</evidence>
<feature type="binding site" evidence="3">
    <location>
        <position position="48"/>
    </location>
    <ligand>
        <name>substrate</name>
    </ligand>
</feature>
<dbReference type="SUPFAM" id="SSF52255">
    <property type="entry name" value="N5-CAIR mutase (phosphoribosylaminoimidazole carboxylase, PurE)"/>
    <property type="match status" value="1"/>
</dbReference>
<dbReference type="InterPro" id="IPR033747">
    <property type="entry name" value="PurE_ClassI"/>
</dbReference>
<sequence length="209" mass="21814">MSSPYDSSNPIVGIVMGSDSDWPVMEAAAQVLEEFGIPYEADVVSAHRMPEDMIDYGKKAHERGIRVIIAGAGGAAHLPGMLAAVTPLPVIGVPVKLKSLEGMDSLLSIVQMPAGVPVATVSINGARNAGLLALRILGSGDDSFARQVRSDMIDFAASLRQTAMDKGSALRAKVTERIEDAAEEAGERPDPAHPAPDASESDAKAPYAP</sequence>
<name>A0ABP9BL32_9MICC</name>
<reference evidence="7" key="1">
    <citation type="journal article" date="2019" name="Int. J. Syst. Evol. Microbiol.">
        <title>The Global Catalogue of Microorganisms (GCM) 10K type strain sequencing project: providing services to taxonomists for standard genome sequencing and annotation.</title>
        <authorList>
            <consortium name="The Broad Institute Genomics Platform"/>
            <consortium name="The Broad Institute Genome Sequencing Center for Infectious Disease"/>
            <person name="Wu L."/>
            <person name="Ma J."/>
        </authorList>
    </citation>
    <scope>NUCLEOTIDE SEQUENCE [LARGE SCALE GENOMIC DNA]</scope>
    <source>
        <strain evidence="7">JCM 18541</strain>
    </source>
</reference>
<dbReference type="NCBIfam" id="TIGR01162">
    <property type="entry name" value="purE"/>
    <property type="match status" value="1"/>
</dbReference>
<comment type="similarity">
    <text evidence="3">Belongs to the AIR carboxylase family. Class I subfamily.</text>
</comment>
<evidence type="ECO:0000313" key="6">
    <source>
        <dbReference type="EMBL" id="GAA4796944.1"/>
    </source>
</evidence>
<comment type="catalytic activity">
    <reaction evidence="3">
        <text>5-carboxyamino-1-(5-phospho-D-ribosyl)imidazole + H(+) = 5-amino-1-(5-phospho-D-ribosyl)imidazole-4-carboxylate</text>
        <dbReference type="Rhea" id="RHEA:13193"/>
        <dbReference type="ChEBI" id="CHEBI:15378"/>
        <dbReference type="ChEBI" id="CHEBI:58730"/>
        <dbReference type="ChEBI" id="CHEBI:77657"/>
        <dbReference type="EC" id="5.4.99.18"/>
    </reaction>
</comment>
<comment type="function">
    <text evidence="3">Catalyzes the conversion of N5-carboxyaminoimidazole ribonucleotide (N5-CAIR) to 4-carboxy-5-aminoimidazole ribonucleotide (CAIR).</text>
</comment>
<dbReference type="EC" id="5.4.99.18" evidence="3"/>
<dbReference type="RefSeq" id="WP_345446232.1">
    <property type="nucleotide sequence ID" value="NZ_BAABKP010000002.1"/>
</dbReference>
<dbReference type="SMART" id="SM01001">
    <property type="entry name" value="AIRC"/>
    <property type="match status" value="1"/>
</dbReference>
<dbReference type="PANTHER" id="PTHR23046:SF2">
    <property type="entry name" value="PHOSPHORIBOSYLAMINOIMIDAZOLE CARBOXYLASE"/>
    <property type="match status" value="1"/>
</dbReference>
<evidence type="ECO:0000313" key="7">
    <source>
        <dbReference type="Proteomes" id="UP001500187"/>
    </source>
</evidence>
<evidence type="ECO:0000256" key="2">
    <source>
        <dbReference type="ARBA" id="ARBA00023235"/>
    </source>
</evidence>
<dbReference type="EMBL" id="BAABKP010000002">
    <property type="protein sequence ID" value="GAA4796944.1"/>
    <property type="molecule type" value="Genomic_DNA"/>
</dbReference>
<dbReference type="Gene3D" id="3.40.50.1970">
    <property type="match status" value="1"/>
</dbReference>
<feature type="region of interest" description="Disordered" evidence="4">
    <location>
        <begin position="166"/>
        <end position="209"/>
    </location>
</feature>
<dbReference type="Pfam" id="PF00731">
    <property type="entry name" value="AIRC"/>
    <property type="match status" value="1"/>
</dbReference>
<feature type="binding site" evidence="3">
    <location>
        <position position="21"/>
    </location>
    <ligand>
        <name>substrate</name>
    </ligand>
</feature>
<accession>A0ABP9BL32</accession>
<dbReference type="PANTHER" id="PTHR23046">
    <property type="entry name" value="PHOSPHORIBOSYLAMINOIMIDAZOLE CARBOXYLASE CATALYTIC SUBUNIT"/>
    <property type="match status" value="1"/>
</dbReference>